<protein>
    <submittedName>
        <fullName evidence="2">Uncharacterized protein</fullName>
    </submittedName>
</protein>
<gene>
    <name evidence="2" type="ORF">DB88DRAFT_41864</name>
</gene>
<feature type="compositionally biased region" description="Basic and acidic residues" evidence="1">
    <location>
        <begin position="76"/>
        <end position="92"/>
    </location>
</feature>
<feature type="compositionally biased region" description="Basic and acidic residues" evidence="1">
    <location>
        <begin position="616"/>
        <end position="635"/>
    </location>
</feature>
<feature type="compositionally biased region" description="Acidic residues" evidence="1">
    <location>
        <begin position="1355"/>
        <end position="1364"/>
    </location>
</feature>
<feature type="region of interest" description="Disordered" evidence="1">
    <location>
        <begin position="1059"/>
        <end position="1409"/>
    </location>
</feature>
<sequence length="1425" mass="161216">MEHPVHSQSLTRHHPPPPSQQATGDSRHPQMFSGRTPTQRKSSRLRTLYSEDETIPRSSGRRGHGRTPSNATPGRELIRRSSEVSPTKEEIRRRRKKLRESVHHPQQIKELTLERKAELLIETAGDSLLKTIKAGLNWNQETSEECQASWEALRAMRNTRIFKDAPPLMLYEDIVDELGRHPRENLISLRPAMELSNVATLAYIILQPDLAAGQVDNTKPSRKGKEKAQDPAEVATKVRARNDCLKEAWEKYWLVLPEEEKDKETPLRLWLEFATQIFIQYRVTSIDPPSSVSTTLPRPPATLEHDLFDENAVARFGRWGLESEQESDASGLRGMDQERVELRWRTAIKKREAELRNSRLETLLRKYPYDAFRQDMLEYLRITTVGPGFYVANPIDLLQADEGISEASDELGGMHVSRHRRLSGREQLLDDQDQPTEDDDKEPTPRRVTRSGRGAPTRTVRKSKRSNRQLENPITSESEPEKSSPMKEDEDELPLEWDTFQAVAAQMQQQYDNRRQSANAEETAAAGEDMFAALQDETPATRSTPLKRQRDREESDHEEDWEVRDGQTPRALLLNANVPGRYFNFAQRQMDAVQIEWNSQTPRGSSARASSSRPDVPYDHQGEFIDKARVAERSSRTRKPTVARKSLPAIRPQAESPPSPMSAGSRQSDRARSYSPIPSVSLPSSPPPIRASGIHPRQGLATDTARQMDVQDGKRSRLARTGAALEEEEVEMVEGNDSDIGDLMPDTQQLMGELAQSSMGPRTPTESVFDDIMPSESQMLGTLAEPNGSRKTGQSQLARVTDNSLAVIRDDQVLDYQFAGDVDVPEPVTEESAPPMPRTTQRLLASQRSRKSGEASDFVSPDQSSDEEDRVLLHQGTQPTHERESSVLRNHIATSPPVEPASSPEEAFIDPFLVDEEGHPLEPNPKYRMPHNFVQQRSRIHGRIGDQSTSYSRISGRRKWTKTEELLLYRTLQQVPWEEPYPIRVVWCLHGEYGVLSHDLEDFNPQHMKDKLRTTVQARWNNQREVNGRARAFLSGTNPLRQDYEREVEQWRAARKRELRNARMAESQTEEPVRRKESAKKRRARDSEEEEAESSSSKEEEEEETIEVEVEEDHRASRRKSRRQDAQERLKDPDYKGPHRRTRPRLSDPDLHEPNSGEEPPARETRVMGKRSRGRPRGRGRGRGGSTRGDDSRTKLVNDENEQVEQSDEDAMPSRPPPSQRDSPAGPSRRRLEPEVVIPLRRTSRQKPKPAPEKKRSVGVKSLRAARKSVSAPAYDDEDPAEGSESEAVDEELGQVQSEEDDQPTSTLKEPGDAAQALQGAQGPSTEEGPVQESEIQIRIEEAEDEAAQAGVEQAEAEQTEAEQAEAGRAEVEQAEVEQGQQAEAGQPEPEDQSESEKDGSDTLADKKAFQRQLILRKVLMNKGT</sequence>
<keyword evidence="3" id="KW-1185">Reference proteome</keyword>
<feature type="compositionally biased region" description="Polar residues" evidence="1">
    <location>
        <begin position="1"/>
        <end position="10"/>
    </location>
</feature>
<feature type="region of interest" description="Disordered" evidence="1">
    <location>
        <begin position="596"/>
        <end position="745"/>
    </location>
</feature>
<proteinExistence type="predicted"/>
<feature type="compositionally biased region" description="Acidic residues" evidence="1">
    <location>
        <begin position="725"/>
        <end position="740"/>
    </location>
</feature>
<feature type="compositionally biased region" description="Acidic residues" evidence="1">
    <location>
        <begin position="1275"/>
        <end position="1303"/>
    </location>
</feature>
<feature type="region of interest" description="Disordered" evidence="1">
    <location>
        <begin position="508"/>
        <end position="565"/>
    </location>
</feature>
<dbReference type="EMBL" id="JAODAN010000001">
    <property type="protein sequence ID" value="KAK1927629.1"/>
    <property type="molecule type" value="Genomic_DNA"/>
</dbReference>
<feature type="compositionally biased region" description="Basic and acidic residues" evidence="1">
    <location>
        <begin position="1123"/>
        <end position="1137"/>
    </location>
</feature>
<feature type="compositionally biased region" description="Basic and acidic residues" evidence="1">
    <location>
        <begin position="1395"/>
        <end position="1409"/>
    </location>
</feature>
<evidence type="ECO:0000313" key="3">
    <source>
        <dbReference type="Proteomes" id="UP001182556"/>
    </source>
</evidence>
<organism evidence="2 3">
    <name type="scientific">Papiliotrema laurentii</name>
    <name type="common">Cryptococcus laurentii</name>
    <dbReference type="NCBI Taxonomy" id="5418"/>
    <lineage>
        <taxon>Eukaryota</taxon>
        <taxon>Fungi</taxon>
        <taxon>Dikarya</taxon>
        <taxon>Basidiomycota</taxon>
        <taxon>Agaricomycotina</taxon>
        <taxon>Tremellomycetes</taxon>
        <taxon>Tremellales</taxon>
        <taxon>Rhynchogastremaceae</taxon>
        <taxon>Papiliotrema</taxon>
    </lineage>
</organism>
<feature type="compositionally biased region" description="Polar residues" evidence="1">
    <location>
        <begin position="508"/>
        <end position="520"/>
    </location>
</feature>
<reference evidence="2" key="1">
    <citation type="submission" date="2023-02" db="EMBL/GenBank/DDBJ databases">
        <title>Identification and recombinant expression of a fungal hydrolase from Papiliotrema laurentii that hydrolyzes apple cutin and clears colloidal polyester polyurethane.</title>
        <authorList>
            <consortium name="DOE Joint Genome Institute"/>
            <person name="Roman V.A."/>
            <person name="Bojanowski C."/>
            <person name="Crable B.R."/>
            <person name="Wagner D.N."/>
            <person name="Hung C.S."/>
            <person name="Nadeau L.J."/>
            <person name="Schratz L."/>
            <person name="Haridas S."/>
            <person name="Pangilinan J."/>
            <person name="Lipzen A."/>
            <person name="Na H."/>
            <person name="Yan M."/>
            <person name="Ng V."/>
            <person name="Grigoriev I.V."/>
            <person name="Spatafora J.W."/>
            <person name="Barlow D."/>
            <person name="Biffinger J."/>
            <person name="Kelley-Loughnane N."/>
            <person name="Varaljay V.A."/>
            <person name="Crookes-Goodson W.J."/>
        </authorList>
    </citation>
    <scope>NUCLEOTIDE SEQUENCE</scope>
    <source>
        <strain evidence="2">5307AH</strain>
    </source>
</reference>
<feature type="compositionally biased region" description="Low complexity" evidence="1">
    <location>
        <begin position="1313"/>
        <end position="1323"/>
    </location>
</feature>
<feature type="region of interest" description="Disordered" evidence="1">
    <location>
        <begin position="825"/>
        <end position="889"/>
    </location>
</feature>
<feature type="compositionally biased region" description="Polar residues" evidence="1">
    <location>
        <begin position="838"/>
        <end position="847"/>
    </location>
</feature>
<feature type="region of interest" description="Disordered" evidence="1">
    <location>
        <begin position="420"/>
        <end position="492"/>
    </location>
</feature>
<evidence type="ECO:0000313" key="2">
    <source>
        <dbReference type="EMBL" id="KAK1927629.1"/>
    </source>
</evidence>
<comment type="caution">
    <text evidence="2">The sequence shown here is derived from an EMBL/GenBank/DDBJ whole genome shotgun (WGS) entry which is preliminary data.</text>
</comment>
<feature type="compositionally biased region" description="Basic residues" evidence="1">
    <location>
        <begin position="1168"/>
        <end position="1182"/>
    </location>
</feature>
<feature type="compositionally biased region" description="Basic and acidic residues" evidence="1">
    <location>
        <begin position="1145"/>
        <end position="1167"/>
    </location>
</feature>
<accession>A0AAD9FWL6</accession>
<feature type="compositionally biased region" description="Acidic residues" evidence="1">
    <location>
        <begin position="1087"/>
        <end position="1111"/>
    </location>
</feature>
<feature type="compositionally biased region" description="Low complexity" evidence="1">
    <location>
        <begin position="673"/>
        <end position="683"/>
    </location>
</feature>
<feature type="compositionally biased region" description="Basic and acidic residues" evidence="1">
    <location>
        <begin position="1188"/>
        <end position="1198"/>
    </location>
</feature>
<feature type="compositionally biased region" description="Acidic residues" evidence="1">
    <location>
        <begin position="429"/>
        <end position="441"/>
    </location>
</feature>
<dbReference type="Proteomes" id="UP001182556">
    <property type="component" value="Unassembled WGS sequence"/>
</dbReference>
<feature type="region of interest" description="Disordered" evidence="1">
    <location>
        <begin position="1"/>
        <end position="105"/>
    </location>
</feature>
<name>A0AAD9FWL6_PAPLA</name>
<feature type="compositionally biased region" description="Acidic residues" evidence="1">
    <location>
        <begin position="1199"/>
        <end position="1211"/>
    </location>
</feature>
<evidence type="ECO:0000256" key="1">
    <source>
        <dbReference type="SAM" id="MobiDB-lite"/>
    </source>
</evidence>
<feature type="compositionally biased region" description="Low complexity" evidence="1">
    <location>
        <begin position="1377"/>
        <end position="1388"/>
    </location>
</feature>